<evidence type="ECO:0000313" key="7">
    <source>
        <dbReference type="Proteomes" id="UP001274830"/>
    </source>
</evidence>
<name>A0AAE0WT81_9PEZI</name>
<protein>
    <recommendedName>
        <fullName evidence="5">AAA+ ATPase domain-containing protein</fullName>
    </recommendedName>
</protein>
<sequence length="878" mass="96235">MLRKAQPANSMQKTYDECYLICSTAIYFEGQNNEAEALRSWRNALDQIYYHNAYRIPSGFIPRTETEKALQDSLRAMELQCKERVDLLDTLRQSRLEAEQEAKGNGDAPSKSKELLLSVKASPKPRQTASSSAAGSGPSWLGDDTVPQASYADIPRPTPPPPPERRPVRPTRPSYVSNRSSDNETPRTMSLQSINSPGLTPPSAQQARGRTPSPEKKAGGMLKTLRSNPKERASSSSRMNATLRTRPPPAAAKAATQSWGQPQKPSGGSTGSGMLPPPSPSATTWDPYTRSLVERPAKQDPVTDRRASDNSFIRPPSPLDYLRPQHSNPSLENIGRTGSYPAPYPEYPAMYPNSRPNFNHSDESLETVKPSQPPPPPPHRAQPPLPPPTTEQFKSAAPSSLQQLGQTSLSYMKEYPNHPPLKPQRPAAVPTRPSDRADRTSDSDNTARLASPRTVQSQSKPIIPRKAVTRAVGVASATAQRQKLDTTQSRLEDRTATDTQPSRSYQSSSPEPLGKRPSKRKGAAKPTSSRHLTPPSSADDDQSPDSDHPSTPTEQQVWDKKVKQIMKDLPKGVDEAAAKQIFNDIVIQGDEVHWADVAGLEIAKSALKETVVYPFLRPDLFLGLREPARGMLLFGPPGTGKTMLARAVATESKSVFFAISASSLTSKYLGESEKLVRALFSLAKRLAPSIIFVDEIDSLLGARGGGSEHEATRRIKTEFLIQWSDLQKAAAGREDKSGDATRVLVLAATNLPWAIDEAARRRFVRRQYIPLPEDWVREQQLRNLLAAQKHSLRDSDLNVLVQLTDGYSGSDITALAKDAAMGPLRSLGERLLHMSPEDIRPIGMGDFEASLVNIRPSVNSAGLKQFEDWATEFGERGG</sequence>
<dbReference type="InterPro" id="IPR003960">
    <property type="entry name" value="ATPase_AAA_CS"/>
</dbReference>
<feature type="compositionally biased region" description="Polar residues" evidence="4">
    <location>
        <begin position="443"/>
        <end position="460"/>
    </location>
</feature>
<feature type="compositionally biased region" description="Polar residues" evidence="4">
    <location>
        <begin position="477"/>
        <end position="489"/>
    </location>
</feature>
<dbReference type="PANTHER" id="PTHR23074">
    <property type="entry name" value="AAA DOMAIN-CONTAINING"/>
    <property type="match status" value="1"/>
</dbReference>
<dbReference type="PANTHER" id="PTHR23074:SF17">
    <property type="entry name" value="FIDGETIN-LIKE PROTEIN 1"/>
    <property type="match status" value="1"/>
</dbReference>
<dbReference type="AlphaFoldDB" id="A0AAE0WT81"/>
<evidence type="ECO:0000256" key="1">
    <source>
        <dbReference type="ARBA" id="ARBA00006914"/>
    </source>
</evidence>
<dbReference type="InterPro" id="IPR027417">
    <property type="entry name" value="P-loop_NTPase"/>
</dbReference>
<dbReference type="PROSITE" id="PS00674">
    <property type="entry name" value="AAA"/>
    <property type="match status" value="1"/>
</dbReference>
<feature type="compositionally biased region" description="Basic and acidic residues" evidence="4">
    <location>
        <begin position="433"/>
        <end position="442"/>
    </location>
</feature>
<dbReference type="Pfam" id="PF09336">
    <property type="entry name" value="Vps4_C"/>
    <property type="match status" value="1"/>
</dbReference>
<keyword evidence="7" id="KW-1185">Reference proteome</keyword>
<dbReference type="GO" id="GO:0005524">
    <property type="term" value="F:ATP binding"/>
    <property type="evidence" value="ECO:0007669"/>
    <property type="project" value="UniProtKB-KW"/>
</dbReference>
<feature type="compositionally biased region" description="Low complexity" evidence="4">
    <location>
        <begin position="241"/>
        <end position="256"/>
    </location>
</feature>
<feature type="compositionally biased region" description="Low complexity" evidence="4">
    <location>
        <begin position="399"/>
        <end position="410"/>
    </location>
</feature>
<dbReference type="CDD" id="cd19509">
    <property type="entry name" value="RecA-like_VPS4-like"/>
    <property type="match status" value="1"/>
</dbReference>
<dbReference type="Pfam" id="PF00004">
    <property type="entry name" value="AAA"/>
    <property type="match status" value="1"/>
</dbReference>
<feature type="compositionally biased region" description="Polar residues" evidence="4">
    <location>
        <begin position="497"/>
        <end position="510"/>
    </location>
</feature>
<accession>A0AAE0WT81</accession>
<feature type="compositionally biased region" description="Pro residues" evidence="4">
    <location>
        <begin position="371"/>
        <end position="389"/>
    </location>
</feature>
<dbReference type="InterPro" id="IPR003593">
    <property type="entry name" value="AAA+_ATPase"/>
</dbReference>
<evidence type="ECO:0000259" key="5">
    <source>
        <dbReference type="SMART" id="SM00382"/>
    </source>
</evidence>
<dbReference type="SUPFAM" id="SSF52540">
    <property type="entry name" value="P-loop containing nucleoside triphosphate hydrolases"/>
    <property type="match status" value="1"/>
</dbReference>
<feature type="domain" description="AAA+ ATPase" evidence="5">
    <location>
        <begin position="627"/>
        <end position="773"/>
    </location>
</feature>
<dbReference type="InterPro" id="IPR041569">
    <property type="entry name" value="AAA_lid_3"/>
</dbReference>
<dbReference type="EMBL" id="JAUTXT010000007">
    <property type="protein sequence ID" value="KAK3677352.1"/>
    <property type="molecule type" value="Genomic_DNA"/>
</dbReference>
<evidence type="ECO:0000256" key="2">
    <source>
        <dbReference type="ARBA" id="ARBA00022741"/>
    </source>
</evidence>
<dbReference type="Proteomes" id="UP001274830">
    <property type="component" value="Unassembled WGS sequence"/>
</dbReference>
<organism evidence="6 7">
    <name type="scientific">Recurvomyces mirabilis</name>
    <dbReference type="NCBI Taxonomy" id="574656"/>
    <lineage>
        <taxon>Eukaryota</taxon>
        <taxon>Fungi</taxon>
        <taxon>Dikarya</taxon>
        <taxon>Ascomycota</taxon>
        <taxon>Pezizomycotina</taxon>
        <taxon>Dothideomycetes</taxon>
        <taxon>Dothideomycetidae</taxon>
        <taxon>Mycosphaerellales</taxon>
        <taxon>Teratosphaeriaceae</taxon>
        <taxon>Recurvomyces</taxon>
    </lineage>
</organism>
<feature type="compositionally biased region" description="Basic and acidic residues" evidence="4">
    <location>
        <begin position="292"/>
        <end position="308"/>
    </location>
</feature>
<comment type="similarity">
    <text evidence="1">Belongs to the AAA ATPase family.</text>
</comment>
<evidence type="ECO:0000256" key="4">
    <source>
        <dbReference type="SAM" id="MobiDB-lite"/>
    </source>
</evidence>
<dbReference type="InterPro" id="IPR015415">
    <property type="entry name" value="Spast_Vps4_C"/>
</dbReference>
<dbReference type="InterPro" id="IPR003959">
    <property type="entry name" value="ATPase_AAA_core"/>
</dbReference>
<keyword evidence="3" id="KW-0067">ATP-binding</keyword>
<dbReference type="Gene3D" id="3.40.50.300">
    <property type="entry name" value="P-loop containing nucleotide triphosphate hydrolases"/>
    <property type="match status" value="1"/>
</dbReference>
<comment type="caution">
    <text evidence="6">The sequence shown here is derived from an EMBL/GenBank/DDBJ whole genome shotgun (WGS) entry which is preliminary data.</text>
</comment>
<dbReference type="FunFam" id="1.10.8.60:FF:000022">
    <property type="entry name" value="Fidgetin like 1"/>
    <property type="match status" value="1"/>
</dbReference>
<proteinExistence type="inferred from homology"/>
<feature type="compositionally biased region" description="Polar residues" evidence="4">
    <location>
        <begin position="186"/>
        <end position="208"/>
    </location>
</feature>
<dbReference type="Gene3D" id="1.10.8.60">
    <property type="match status" value="1"/>
</dbReference>
<evidence type="ECO:0000256" key="3">
    <source>
        <dbReference type="ARBA" id="ARBA00022840"/>
    </source>
</evidence>
<evidence type="ECO:0000313" key="6">
    <source>
        <dbReference type="EMBL" id="KAK3677352.1"/>
    </source>
</evidence>
<feature type="compositionally biased region" description="Polar residues" evidence="4">
    <location>
        <begin position="257"/>
        <end position="267"/>
    </location>
</feature>
<feature type="region of interest" description="Disordered" evidence="4">
    <location>
        <begin position="120"/>
        <end position="559"/>
    </location>
</feature>
<reference evidence="6" key="1">
    <citation type="submission" date="2023-07" db="EMBL/GenBank/DDBJ databases">
        <title>Black Yeasts Isolated from many extreme environments.</title>
        <authorList>
            <person name="Coleine C."/>
            <person name="Stajich J.E."/>
            <person name="Selbmann L."/>
        </authorList>
    </citation>
    <scope>NUCLEOTIDE SEQUENCE</scope>
    <source>
        <strain evidence="6">CCFEE 5485</strain>
    </source>
</reference>
<dbReference type="SMART" id="SM00382">
    <property type="entry name" value="AAA"/>
    <property type="match status" value="1"/>
</dbReference>
<gene>
    <name evidence="6" type="ORF">LTR78_002890</name>
</gene>
<feature type="compositionally biased region" description="Low complexity" evidence="4">
    <location>
        <begin position="129"/>
        <end position="139"/>
    </location>
</feature>
<dbReference type="InterPro" id="IPR050304">
    <property type="entry name" value="MT-severing_AAA_ATPase"/>
</dbReference>
<dbReference type="GO" id="GO:0016887">
    <property type="term" value="F:ATP hydrolysis activity"/>
    <property type="evidence" value="ECO:0007669"/>
    <property type="project" value="InterPro"/>
</dbReference>
<keyword evidence="2" id="KW-0547">Nucleotide-binding</keyword>
<dbReference type="Pfam" id="PF17862">
    <property type="entry name" value="AAA_lid_3"/>
    <property type="match status" value="1"/>
</dbReference>
<dbReference type="FunFam" id="3.40.50.300:FF:000093">
    <property type="entry name" value="Fidgetin-like 1"/>
    <property type="match status" value="1"/>
</dbReference>